<evidence type="ECO:0000313" key="3">
    <source>
        <dbReference type="WBParaSite" id="ACRNAN_scaffold13436.g9465.t1"/>
    </source>
</evidence>
<evidence type="ECO:0000313" key="2">
    <source>
        <dbReference type="Proteomes" id="UP000887540"/>
    </source>
</evidence>
<evidence type="ECO:0000256" key="1">
    <source>
        <dbReference type="SAM" id="Phobius"/>
    </source>
</evidence>
<reference evidence="3" key="1">
    <citation type="submission" date="2022-11" db="UniProtKB">
        <authorList>
            <consortium name="WormBaseParasite"/>
        </authorList>
    </citation>
    <scope>IDENTIFICATION</scope>
</reference>
<keyword evidence="1" id="KW-0812">Transmembrane</keyword>
<accession>A0A914CSZ3</accession>
<keyword evidence="1" id="KW-0472">Membrane</keyword>
<dbReference type="AlphaFoldDB" id="A0A914CSZ3"/>
<feature type="transmembrane region" description="Helical" evidence="1">
    <location>
        <begin position="47"/>
        <end position="67"/>
    </location>
</feature>
<dbReference type="Proteomes" id="UP000887540">
    <property type="component" value="Unplaced"/>
</dbReference>
<organism evidence="2 3">
    <name type="scientific">Acrobeloides nanus</name>
    <dbReference type="NCBI Taxonomy" id="290746"/>
    <lineage>
        <taxon>Eukaryota</taxon>
        <taxon>Metazoa</taxon>
        <taxon>Ecdysozoa</taxon>
        <taxon>Nematoda</taxon>
        <taxon>Chromadorea</taxon>
        <taxon>Rhabditida</taxon>
        <taxon>Tylenchina</taxon>
        <taxon>Cephalobomorpha</taxon>
        <taxon>Cephaloboidea</taxon>
        <taxon>Cephalobidae</taxon>
        <taxon>Acrobeloides</taxon>
    </lineage>
</organism>
<keyword evidence="1" id="KW-1133">Transmembrane helix</keyword>
<sequence>MTEGHGAGPPKPIPKYYKSIWEDPLQWQLTIAGGIIGGGWGSLYGRYGFAITAPVFATLFAATGYYINKDIKTTLSGES</sequence>
<keyword evidence="2" id="KW-1185">Reference proteome</keyword>
<proteinExistence type="predicted"/>
<dbReference type="WBParaSite" id="ACRNAN_scaffold13436.g9465.t1">
    <property type="protein sequence ID" value="ACRNAN_scaffold13436.g9465.t1"/>
    <property type="gene ID" value="ACRNAN_scaffold13436.g9465"/>
</dbReference>
<protein>
    <submittedName>
        <fullName evidence="3">Uncharacterized protein</fullName>
    </submittedName>
</protein>
<name>A0A914CSZ3_9BILA</name>